<dbReference type="InterPro" id="IPR040239">
    <property type="entry name" value="HcpB-like"/>
</dbReference>
<feature type="compositionally biased region" description="Gly residues" evidence="3">
    <location>
        <begin position="21"/>
        <end position="38"/>
    </location>
</feature>
<comment type="similarity">
    <text evidence="1">Belongs to the hcp beta-lactamase family.</text>
</comment>
<evidence type="ECO:0000256" key="2">
    <source>
        <dbReference type="ARBA" id="ARBA00022737"/>
    </source>
</evidence>
<dbReference type="InterPro" id="IPR006597">
    <property type="entry name" value="Sel1-like"/>
</dbReference>
<dbReference type="PANTHER" id="PTHR13891">
    <property type="entry name" value="CYTOCHROME C OXIDASE ASSEMBLY FACTOR 7"/>
    <property type="match status" value="1"/>
</dbReference>
<reference evidence="4 5" key="1">
    <citation type="submission" date="2022-11" db="EMBL/GenBank/DDBJ databases">
        <title>Minimal conservation of predation-associated metabolite biosynthetic gene clusters underscores biosynthetic potential of Myxococcota including descriptions for ten novel species: Archangium lansinium sp. nov., Myxococcus landrumus sp. nov., Nannocystis bai.</title>
        <authorList>
            <person name="Ahearne A."/>
            <person name="Stevens C."/>
            <person name="Phillips K."/>
        </authorList>
    </citation>
    <scope>NUCLEOTIDE SEQUENCE [LARGE SCALE GENOMIC DNA]</scope>
    <source>
        <strain evidence="4 5">MIWBW</strain>
    </source>
</reference>
<accession>A0ABT4ABA4</accession>
<sequence>MRRVWMLALLAVVACSEKQSQGGGTGQAAGASGGAGQPGGAAQLKSELVLANKDETCPGGTVRGCWDAATEAELKGDVARATELYTRVCDAGGARACNVLGILASKGGAAPARVYSLFMRGCDGGDMSGCYNAAMCHKTGECADKSDAEAEKLLRRACDGGDPEACTHLGRH</sequence>
<keyword evidence="5" id="KW-1185">Reference proteome</keyword>
<dbReference type="RefSeq" id="WP_267537611.1">
    <property type="nucleotide sequence ID" value="NZ_JAPNKA010000001.1"/>
</dbReference>
<organism evidence="4 5">
    <name type="scientific">Archangium lansingense</name>
    <dbReference type="NCBI Taxonomy" id="2995310"/>
    <lineage>
        <taxon>Bacteria</taxon>
        <taxon>Pseudomonadati</taxon>
        <taxon>Myxococcota</taxon>
        <taxon>Myxococcia</taxon>
        <taxon>Myxococcales</taxon>
        <taxon>Cystobacterineae</taxon>
        <taxon>Archangiaceae</taxon>
        <taxon>Archangium</taxon>
    </lineage>
</organism>
<feature type="region of interest" description="Disordered" evidence="3">
    <location>
        <begin position="19"/>
        <end position="38"/>
    </location>
</feature>
<dbReference type="PROSITE" id="PS51257">
    <property type="entry name" value="PROKAR_LIPOPROTEIN"/>
    <property type="match status" value="1"/>
</dbReference>
<dbReference type="EMBL" id="JAPNKA010000001">
    <property type="protein sequence ID" value="MCY1078851.1"/>
    <property type="molecule type" value="Genomic_DNA"/>
</dbReference>
<name>A0ABT4ABA4_9BACT</name>
<dbReference type="PANTHER" id="PTHR13891:SF1">
    <property type="entry name" value="CYTOCHROME C OXIDASE ASSEMBLY FACTOR 7"/>
    <property type="match status" value="1"/>
</dbReference>
<proteinExistence type="inferred from homology"/>
<evidence type="ECO:0000256" key="3">
    <source>
        <dbReference type="SAM" id="MobiDB-lite"/>
    </source>
</evidence>
<comment type="caution">
    <text evidence="4">The sequence shown here is derived from an EMBL/GenBank/DDBJ whole genome shotgun (WGS) entry which is preliminary data.</text>
</comment>
<dbReference type="Proteomes" id="UP001207654">
    <property type="component" value="Unassembled WGS sequence"/>
</dbReference>
<protein>
    <recommendedName>
        <fullName evidence="6">Beta-lactamase</fullName>
    </recommendedName>
</protein>
<evidence type="ECO:0000313" key="5">
    <source>
        <dbReference type="Proteomes" id="UP001207654"/>
    </source>
</evidence>
<gene>
    <name evidence="4" type="ORF">OV287_30755</name>
</gene>
<evidence type="ECO:0000313" key="4">
    <source>
        <dbReference type="EMBL" id="MCY1078851.1"/>
    </source>
</evidence>
<dbReference type="SUPFAM" id="SSF81901">
    <property type="entry name" value="HCP-like"/>
    <property type="match status" value="1"/>
</dbReference>
<dbReference type="InterPro" id="IPR011990">
    <property type="entry name" value="TPR-like_helical_dom_sf"/>
</dbReference>
<dbReference type="Gene3D" id="1.25.40.10">
    <property type="entry name" value="Tetratricopeptide repeat domain"/>
    <property type="match status" value="1"/>
</dbReference>
<evidence type="ECO:0008006" key="6">
    <source>
        <dbReference type="Google" id="ProtNLM"/>
    </source>
</evidence>
<evidence type="ECO:0000256" key="1">
    <source>
        <dbReference type="ARBA" id="ARBA00008486"/>
    </source>
</evidence>
<keyword evidence="2" id="KW-0677">Repeat</keyword>
<dbReference type="SMART" id="SM00671">
    <property type="entry name" value="SEL1"/>
    <property type="match status" value="2"/>
</dbReference>